<organism evidence="1 2">
    <name type="scientific">Danaus plexippus plexippus</name>
    <dbReference type="NCBI Taxonomy" id="278856"/>
    <lineage>
        <taxon>Eukaryota</taxon>
        <taxon>Metazoa</taxon>
        <taxon>Ecdysozoa</taxon>
        <taxon>Arthropoda</taxon>
        <taxon>Hexapoda</taxon>
        <taxon>Insecta</taxon>
        <taxon>Pterygota</taxon>
        <taxon>Neoptera</taxon>
        <taxon>Endopterygota</taxon>
        <taxon>Lepidoptera</taxon>
        <taxon>Glossata</taxon>
        <taxon>Ditrysia</taxon>
        <taxon>Papilionoidea</taxon>
        <taxon>Nymphalidae</taxon>
        <taxon>Danainae</taxon>
        <taxon>Danaini</taxon>
        <taxon>Danaina</taxon>
        <taxon>Danaus</taxon>
        <taxon>Danaus</taxon>
    </lineage>
</organism>
<keyword evidence="2" id="KW-1185">Reference proteome</keyword>
<dbReference type="eggNOG" id="ENOG502TBYP">
    <property type="taxonomic scope" value="Eukaryota"/>
</dbReference>
<dbReference type="InterPro" id="IPR010629">
    <property type="entry name" value="Ins_allergen"/>
</dbReference>
<dbReference type="AlphaFoldDB" id="A0A212ERR5"/>
<dbReference type="PANTHER" id="PTHR21163:SF1">
    <property type="entry name" value="PROTEIN G12"/>
    <property type="match status" value="1"/>
</dbReference>
<gene>
    <name evidence="1" type="ORF">KGM_215843</name>
</gene>
<dbReference type="Proteomes" id="UP000007151">
    <property type="component" value="Unassembled WGS sequence"/>
</dbReference>
<comment type="caution">
    <text evidence="1">The sequence shown here is derived from an EMBL/GenBank/DDBJ whole genome shotgun (WGS) entry which is preliminary data.</text>
</comment>
<accession>A0A212ERR5</accession>
<evidence type="ECO:0000313" key="1">
    <source>
        <dbReference type="EMBL" id="OWR44144.1"/>
    </source>
</evidence>
<dbReference type="KEGG" id="dpl:KGM_215843"/>
<dbReference type="InParanoid" id="A0A212ERR5"/>
<protein>
    <submittedName>
        <fullName evidence="1">Major allergen Per a 1.0101</fullName>
    </submittedName>
</protein>
<sequence length="156" mass="18159">MRFVGFLISPKFKEIIWDIEDTEEFQEAYAFLEEKGYDLRLVIDAINSDLNLPPFQPKPNERYENGVSAFLAAAMGSLPIDDMKTLFKNKLENNAEFRGLVEVVSSSEFKDILKRMLRNAKFSEFKNTFESYGVDFEFVCEILKEVFTDYDPIFCV</sequence>
<reference evidence="1 2" key="1">
    <citation type="journal article" date="2011" name="Cell">
        <title>The monarch butterfly genome yields insights into long-distance migration.</title>
        <authorList>
            <person name="Zhan S."/>
            <person name="Merlin C."/>
            <person name="Boore J.L."/>
            <person name="Reppert S.M."/>
        </authorList>
    </citation>
    <scope>NUCLEOTIDE SEQUENCE [LARGE SCALE GENOMIC DNA]</scope>
    <source>
        <strain evidence="1">F-2</strain>
    </source>
</reference>
<proteinExistence type="predicted"/>
<dbReference type="PANTHER" id="PTHR21163">
    <property type="entry name" value="PROTEIN G12"/>
    <property type="match status" value="1"/>
</dbReference>
<evidence type="ECO:0000313" key="2">
    <source>
        <dbReference type="Proteomes" id="UP000007151"/>
    </source>
</evidence>
<dbReference type="Pfam" id="PF06757">
    <property type="entry name" value="Ins_allergen_rp"/>
    <property type="match status" value="1"/>
</dbReference>
<name>A0A212ERR5_DANPL</name>
<dbReference type="EMBL" id="AGBW02012969">
    <property type="protein sequence ID" value="OWR44144.1"/>
    <property type="molecule type" value="Genomic_DNA"/>
</dbReference>